<evidence type="ECO:0000256" key="1">
    <source>
        <dbReference type="ARBA" id="ARBA00004141"/>
    </source>
</evidence>
<organism evidence="7 8">
    <name type="scientific">Metschnikowia bicuspidata var. bicuspidata NRRL YB-4993</name>
    <dbReference type="NCBI Taxonomy" id="869754"/>
    <lineage>
        <taxon>Eukaryota</taxon>
        <taxon>Fungi</taxon>
        <taxon>Dikarya</taxon>
        <taxon>Ascomycota</taxon>
        <taxon>Saccharomycotina</taxon>
        <taxon>Pichiomycetes</taxon>
        <taxon>Metschnikowiaceae</taxon>
        <taxon>Metschnikowia</taxon>
    </lineage>
</organism>
<comment type="subunit">
    <text evidence="6">Component of the oligosaccharyltransferase (OST) complex.</text>
</comment>
<comment type="subcellular location">
    <subcellularLocation>
        <location evidence="1 6">Membrane</location>
        <topology evidence="1 6">Multi-pass membrane protein</topology>
    </subcellularLocation>
</comment>
<evidence type="ECO:0000256" key="3">
    <source>
        <dbReference type="ARBA" id="ARBA00022692"/>
    </source>
</evidence>
<evidence type="ECO:0000313" key="7">
    <source>
        <dbReference type="EMBL" id="OBA19295.1"/>
    </source>
</evidence>
<evidence type="ECO:0000256" key="6">
    <source>
        <dbReference type="RuleBase" id="RU367008"/>
    </source>
</evidence>
<dbReference type="OrthoDB" id="4090047at2759"/>
<keyword evidence="5 6" id="KW-0472">Membrane</keyword>
<accession>A0A1A0H5R3</accession>
<evidence type="ECO:0000313" key="8">
    <source>
        <dbReference type="Proteomes" id="UP000092555"/>
    </source>
</evidence>
<dbReference type="GO" id="GO:0006487">
    <property type="term" value="P:protein N-linked glycosylation"/>
    <property type="evidence" value="ECO:0007669"/>
    <property type="project" value="UniProtKB-UniRule"/>
</dbReference>
<dbReference type="Proteomes" id="UP000092555">
    <property type="component" value="Unassembled WGS sequence"/>
</dbReference>
<gene>
    <name evidence="7" type="ORF">METBIDRAFT_33484</name>
</gene>
<protein>
    <recommendedName>
        <fullName evidence="6">Dolichyl-diphosphooligosaccharide-protein glycosyltransferase subunit OST5</fullName>
    </recommendedName>
</protein>
<comment type="similarity">
    <text evidence="2 6">Belongs to the OST5 family.</text>
</comment>
<comment type="function">
    <text evidence="6">Subunit of the oligosaccharyl transferase (OST) complex that catalyzes the initial transfer of a defined glycan (Glc(3)Man(9)GlcNAc(2) in eukaryotes) from the lipid carrier dolichol-pyrophosphate to an asparagine residue within an Asn-X-Ser/Thr consensus motif in nascent polypeptide chains, the first step in protein N-glycosylation. N-glycosylation occurs cotranslationally and the complex associates with the Sec61 complex at the channel-forming translocon complex that mediates protein translocation across the endoplasmic reticulum (ER). All subunits are required for a maximal enzyme activity.</text>
</comment>
<evidence type="ECO:0000256" key="5">
    <source>
        <dbReference type="ARBA" id="ARBA00023136"/>
    </source>
</evidence>
<dbReference type="AlphaFoldDB" id="A0A1A0H5R3"/>
<dbReference type="EMBL" id="LXTC01000007">
    <property type="protein sequence ID" value="OBA19295.1"/>
    <property type="molecule type" value="Genomic_DNA"/>
</dbReference>
<reference evidence="7 8" key="1">
    <citation type="submission" date="2016-05" db="EMBL/GenBank/DDBJ databases">
        <title>Comparative genomics of biotechnologically important yeasts.</title>
        <authorList>
            <consortium name="DOE Joint Genome Institute"/>
            <person name="Riley R."/>
            <person name="Haridas S."/>
            <person name="Wolfe K.H."/>
            <person name="Lopes M.R."/>
            <person name="Hittinger C.T."/>
            <person name="Goker M."/>
            <person name="Salamov A."/>
            <person name="Wisecaver J."/>
            <person name="Long T.M."/>
            <person name="Aerts A.L."/>
            <person name="Barry K."/>
            <person name="Choi C."/>
            <person name="Clum A."/>
            <person name="Coughlan A.Y."/>
            <person name="Deshpande S."/>
            <person name="Douglass A.P."/>
            <person name="Hanson S.J."/>
            <person name="Klenk H.-P."/>
            <person name="LaButti K."/>
            <person name="Lapidus A."/>
            <person name="Lindquist E."/>
            <person name="Lipzen A."/>
            <person name="Meier-kolthoff J.P."/>
            <person name="Ohm R.A."/>
            <person name="Otillar R.P."/>
            <person name="Pangilinan J."/>
            <person name="Peng Y."/>
            <person name="Rokas A."/>
            <person name="Rosa C.A."/>
            <person name="Scheuner C."/>
            <person name="Sibirny A.A."/>
            <person name="Slot J.C."/>
            <person name="Stielow J.B."/>
            <person name="Sun H."/>
            <person name="Kurtzman C.P."/>
            <person name="Blackwell M."/>
            <person name="Grigoriev I.V."/>
            <person name="Jeffries T.W."/>
        </authorList>
    </citation>
    <scope>NUCLEOTIDE SEQUENCE [LARGE SCALE GENOMIC DNA]</scope>
    <source>
        <strain evidence="7 8">NRRL YB-4993</strain>
    </source>
</reference>
<keyword evidence="8" id="KW-1185">Reference proteome</keyword>
<dbReference type="RefSeq" id="XP_018709827.1">
    <property type="nucleotide sequence ID" value="XM_018856307.1"/>
</dbReference>
<evidence type="ECO:0000256" key="4">
    <source>
        <dbReference type="ARBA" id="ARBA00022989"/>
    </source>
</evidence>
<keyword evidence="4 6" id="KW-1133">Transmembrane helix</keyword>
<evidence type="ECO:0000256" key="2">
    <source>
        <dbReference type="ARBA" id="ARBA00009825"/>
    </source>
</evidence>
<proteinExistence type="inferred from homology"/>
<comment type="caution">
    <text evidence="7">The sequence shown here is derived from an EMBL/GenBank/DDBJ whole genome shotgun (WGS) entry which is preliminary data.</text>
</comment>
<dbReference type="InterPro" id="IPR007915">
    <property type="entry name" value="TMEM258/Ost5"/>
</dbReference>
<dbReference type="Pfam" id="PF05251">
    <property type="entry name" value="Ost5"/>
    <property type="match status" value="1"/>
</dbReference>
<dbReference type="GeneID" id="30029283"/>
<feature type="transmembrane region" description="Helical" evidence="6">
    <location>
        <begin position="59"/>
        <end position="87"/>
    </location>
</feature>
<sequence length="88" mass="9790">MSFIENKIKYIDLITDFQQNSEQILPSKLSQYQLLITLILALLSFASVALTLINRKANFATYLTSASVASVSIALTSIYACNFFGVYI</sequence>
<keyword evidence="3 6" id="KW-0812">Transmembrane</keyword>
<feature type="transmembrane region" description="Helical" evidence="6">
    <location>
        <begin position="34"/>
        <end position="53"/>
    </location>
</feature>
<dbReference type="GO" id="GO:0008250">
    <property type="term" value="C:oligosaccharyltransferase complex"/>
    <property type="evidence" value="ECO:0007669"/>
    <property type="project" value="UniProtKB-UniRule"/>
</dbReference>
<name>A0A1A0H5R3_9ASCO</name>